<accession>A0ABQ1HU64</accession>
<organism evidence="1 2">
    <name type="scientific">Agarivorans gilvus</name>
    <dbReference type="NCBI Taxonomy" id="680279"/>
    <lineage>
        <taxon>Bacteria</taxon>
        <taxon>Pseudomonadati</taxon>
        <taxon>Pseudomonadota</taxon>
        <taxon>Gammaproteobacteria</taxon>
        <taxon>Alteromonadales</taxon>
        <taxon>Alteromonadaceae</taxon>
        <taxon>Agarivorans</taxon>
    </lineage>
</organism>
<keyword evidence="2" id="KW-1185">Reference proteome</keyword>
<evidence type="ECO:0008006" key="3">
    <source>
        <dbReference type="Google" id="ProtNLM"/>
    </source>
</evidence>
<protein>
    <recommendedName>
        <fullName evidence="3">DNA-binding protein</fullName>
    </recommendedName>
</protein>
<comment type="caution">
    <text evidence="1">The sequence shown here is derived from an EMBL/GenBank/DDBJ whole genome shotgun (WGS) entry which is preliminary data.</text>
</comment>
<dbReference type="EMBL" id="BMDY01000001">
    <property type="protein sequence ID" value="GGA91742.1"/>
    <property type="molecule type" value="Genomic_DNA"/>
</dbReference>
<gene>
    <name evidence="1" type="ORF">GCM10007414_00450</name>
</gene>
<reference evidence="2" key="1">
    <citation type="journal article" date="2019" name="Int. J. Syst. Evol. Microbiol.">
        <title>The Global Catalogue of Microorganisms (GCM) 10K type strain sequencing project: providing services to taxonomists for standard genome sequencing and annotation.</title>
        <authorList>
            <consortium name="The Broad Institute Genomics Platform"/>
            <consortium name="The Broad Institute Genome Sequencing Center for Infectious Disease"/>
            <person name="Wu L."/>
            <person name="Ma J."/>
        </authorList>
    </citation>
    <scope>NUCLEOTIDE SEQUENCE [LARGE SCALE GENOMIC DNA]</scope>
    <source>
        <strain evidence="2">CGMCC 1.10131</strain>
    </source>
</reference>
<evidence type="ECO:0000313" key="1">
    <source>
        <dbReference type="EMBL" id="GGA91742.1"/>
    </source>
</evidence>
<sequence>MINSQLYPTFNGSDLKNYFDSPAQVADYFGIPERTARDWYRKNQAPNTAKRLMDVAASGFLPCSLGWEDFRIFNGLLYTPTGQCLKPEQLNAICQAFDLPQYERVQKWLNGRRTAKVPDWVVEEQVNAKVVSFK</sequence>
<evidence type="ECO:0000313" key="2">
    <source>
        <dbReference type="Proteomes" id="UP000651977"/>
    </source>
</evidence>
<name>A0ABQ1HU64_9ALTE</name>
<proteinExistence type="predicted"/>
<dbReference type="RefSeq" id="WP_055731665.1">
    <property type="nucleotide sequence ID" value="NZ_BMDY01000001.1"/>
</dbReference>
<dbReference type="Proteomes" id="UP000651977">
    <property type="component" value="Unassembled WGS sequence"/>
</dbReference>